<name>A0AAN8SF68_POLSC</name>
<dbReference type="EMBL" id="JAWJWE010000001">
    <property type="protein sequence ID" value="KAK6643927.1"/>
    <property type="molecule type" value="Genomic_DNA"/>
</dbReference>
<keyword evidence="2" id="KW-0472">Membrane</keyword>
<dbReference type="AlphaFoldDB" id="A0AAN8SF68"/>
<evidence type="ECO:0000256" key="2">
    <source>
        <dbReference type="SAM" id="Phobius"/>
    </source>
</evidence>
<dbReference type="Proteomes" id="UP001372834">
    <property type="component" value="Unassembled WGS sequence"/>
</dbReference>
<feature type="compositionally biased region" description="Basic residues" evidence="1">
    <location>
        <begin position="238"/>
        <end position="247"/>
    </location>
</feature>
<evidence type="ECO:0000313" key="3">
    <source>
        <dbReference type="EMBL" id="KAK6643927.1"/>
    </source>
</evidence>
<feature type="compositionally biased region" description="Acidic residues" evidence="1">
    <location>
        <begin position="222"/>
        <end position="231"/>
    </location>
</feature>
<accession>A0AAN8SF68</accession>
<gene>
    <name evidence="3" type="ORF">RUM43_000192</name>
</gene>
<protein>
    <submittedName>
        <fullName evidence="3">Uncharacterized protein</fullName>
    </submittedName>
</protein>
<comment type="caution">
    <text evidence="3">The sequence shown here is derived from an EMBL/GenBank/DDBJ whole genome shotgun (WGS) entry which is preliminary data.</text>
</comment>
<feature type="region of interest" description="Disordered" evidence="1">
    <location>
        <begin position="221"/>
        <end position="247"/>
    </location>
</feature>
<keyword evidence="2" id="KW-0812">Transmembrane</keyword>
<evidence type="ECO:0000256" key="1">
    <source>
        <dbReference type="SAM" id="MobiDB-lite"/>
    </source>
</evidence>
<keyword evidence="2" id="KW-1133">Transmembrane helix</keyword>
<proteinExistence type="predicted"/>
<evidence type="ECO:0000313" key="4">
    <source>
        <dbReference type="Proteomes" id="UP001372834"/>
    </source>
</evidence>
<sequence>METMNPSELPATLSILPGYPNVFLTQRLWIFVLCQLFVCVTSSAWLSYYLTNKLYGLGSMSWKKAVELMGPISRRLNNLEKERAVWNCYMEWIEDYCSVYYGLLNYLNVAASDLDKICNEDICNFKDLASDVPDESEARKENDGQFEEEVPCESDWDKMGENIDPIAPTNFDKILTNMKLARLENPCDGCDIDSKGFESLSGTSWGLNSTIEDLDSLKGTVEEAETSEVGDSDCSSSRTKKKRLPKK</sequence>
<organism evidence="3 4">
    <name type="scientific">Polyplax serrata</name>
    <name type="common">Common mouse louse</name>
    <dbReference type="NCBI Taxonomy" id="468196"/>
    <lineage>
        <taxon>Eukaryota</taxon>
        <taxon>Metazoa</taxon>
        <taxon>Ecdysozoa</taxon>
        <taxon>Arthropoda</taxon>
        <taxon>Hexapoda</taxon>
        <taxon>Insecta</taxon>
        <taxon>Pterygota</taxon>
        <taxon>Neoptera</taxon>
        <taxon>Paraneoptera</taxon>
        <taxon>Psocodea</taxon>
        <taxon>Troctomorpha</taxon>
        <taxon>Phthiraptera</taxon>
        <taxon>Anoplura</taxon>
        <taxon>Polyplacidae</taxon>
        <taxon>Polyplax</taxon>
    </lineage>
</organism>
<feature type="transmembrane region" description="Helical" evidence="2">
    <location>
        <begin position="28"/>
        <end position="50"/>
    </location>
</feature>
<reference evidence="3 4" key="1">
    <citation type="submission" date="2023-10" db="EMBL/GenBank/DDBJ databases">
        <title>Genomes of two closely related lineages of the louse Polyplax serrata with different host specificities.</title>
        <authorList>
            <person name="Martinu J."/>
            <person name="Tarabai H."/>
            <person name="Stefka J."/>
            <person name="Hypsa V."/>
        </authorList>
    </citation>
    <scope>NUCLEOTIDE SEQUENCE [LARGE SCALE GENOMIC DNA]</scope>
    <source>
        <strain evidence="3">HR10_N</strain>
    </source>
</reference>